<feature type="domain" description="Plastocyanin-like" evidence="11">
    <location>
        <begin position="202"/>
        <end position="347"/>
    </location>
</feature>
<evidence type="ECO:0000259" key="12">
    <source>
        <dbReference type="Pfam" id="PF07731"/>
    </source>
</evidence>
<keyword evidence="9" id="KW-0439">Lignin degradation</keyword>
<name>A0AAN6RFD2_9PLEO</name>
<dbReference type="AlphaFoldDB" id="A0AAN6RFD2"/>
<keyword evidence="5" id="KW-0479">Metal-binding</keyword>
<feature type="domain" description="Plastocyanin-like" evidence="12">
    <location>
        <begin position="423"/>
        <end position="548"/>
    </location>
</feature>
<evidence type="ECO:0000256" key="10">
    <source>
        <dbReference type="SAM" id="SignalP"/>
    </source>
</evidence>
<dbReference type="InterPro" id="IPR011707">
    <property type="entry name" value="Cu-oxidase-like_N"/>
</dbReference>
<evidence type="ECO:0000256" key="8">
    <source>
        <dbReference type="ARBA" id="ARBA00023180"/>
    </source>
</evidence>
<accession>A0AAN6RFD2</accession>
<evidence type="ECO:0000256" key="3">
    <source>
        <dbReference type="ARBA" id="ARBA00010609"/>
    </source>
</evidence>
<dbReference type="PANTHER" id="PTHR11709">
    <property type="entry name" value="MULTI-COPPER OXIDASE"/>
    <property type="match status" value="1"/>
</dbReference>
<feature type="chain" id="PRO_5042815437" description="laccase" evidence="10">
    <location>
        <begin position="20"/>
        <end position="600"/>
    </location>
</feature>
<dbReference type="InterPro" id="IPR002355">
    <property type="entry name" value="Cu_oxidase_Cu_BS"/>
</dbReference>
<comment type="caution">
    <text evidence="14">The sequence shown here is derived from an EMBL/GenBank/DDBJ whole genome shotgun (WGS) entry which is preliminary data.</text>
</comment>
<gene>
    <name evidence="14" type="ORF">GRF29_96g1576409</name>
</gene>
<evidence type="ECO:0000256" key="5">
    <source>
        <dbReference type="ARBA" id="ARBA00022723"/>
    </source>
</evidence>
<comment type="catalytic activity">
    <reaction evidence="1">
        <text>4 hydroquinone + O2 = 4 benzosemiquinone + 2 H2O</text>
        <dbReference type="Rhea" id="RHEA:11276"/>
        <dbReference type="ChEBI" id="CHEBI:15377"/>
        <dbReference type="ChEBI" id="CHEBI:15379"/>
        <dbReference type="ChEBI" id="CHEBI:17594"/>
        <dbReference type="ChEBI" id="CHEBI:17977"/>
        <dbReference type="EC" id="1.10.3.2"/>
    </reaction>
</comment>
<evidence type="ECO:0000256" key="6">
    <source>
        <dbReference type="ARBA" id="ARBA00023002"/>
    </source>
</evidence>
<evidence type="ECO:0000256" key="1">
    <source>
        <dbReference type="ARBA" id="ARBA00000349"/>
    </source>
</evidence>
<keyword evidence="8" id="KW-0325">Glycoprotein</keyword>
<dbReference type="PANTHER" id="PTHR11709:SF87">
    <property type="entry name" value="LACCASE"/>
    <property type="match status" value="1"/>
</dbReference>
<dbReference type="InterPro" id="IPR008972">
    <property type="entry name" value="Cupredoxin"/>
</dbReference>
<dbReference type="CDD" id="cd13854">
    <property type="entry name" value="CuRO_1_MaLCC_like"/>
    <property type="match status" value="1"/>
</dbReference>
<dbReference type="Pfam" id="PF07732">
    <property type="entry name" value="Cu-oxidase_3"/>
    <property type="match status" value="1"/>
</dbReference>
<dbReference type="GO" id="GO:0052716">
    <property type="term" value="F:hydroquinone:oxygen oxidoreductase activity"/>
    <property type="evidence" value="ECO:0007669"/>
    <property type="project" value="UniProtKB-EC"/>
</dbReference>
<dbReference type="GO" id="GO:0005507">
    <property type="term" value="F:copper ion binding"/>
    <property type="evidence" value="ECO:0007669"/>
    <property type="project" value="InterPro"/>
</dbReference>
<comment type="cofactor">
    <cofactor evidence="2">
        <name>Cu cation</name>
        <dbReference type="ChEBI" id="CHEBI:23378"/>
    </cofactor>
</comment>
<protein>
    <recommendedName>
        <fullName evidence="4">laccase</fullName>
        <ecNumber evidence="4">1.10.3.2</ecNumber>
    </recommendedName>
</protein>
<evidence type="ECO:0000256" key="2">
    <source>
        <dbReference type="ARBA" id="ARBA00001935"/>
    </source>
</evidence>
<dbReference type="Pfam" id="PF07731">
    <property type="entry name" value="Cu-oxidase_2"/>
    <property type="match status" value="1"/>
</dbReference>
<sequence>MKFLTFGAALLGLFPFASASPLHVERMEASPALVKKQSCTHGPTSRNCWGNGFNADTDMYTTWPNTGRVVRYTLDVTNTTCNPDGAQNRTCLLFNNQMPGPTIIGNWGDIFEITVRNKMQHNGTSIHWHGLRQLNSNTEDGVNGVTECALAPGDSKTYRFQATEYGSTWYHSHFSAQYGDGTIGTIIINGPATSNYDVDLGTYTVQDWYYITAYQAAARAMLFSTSAPPPAGDNILVNGTNKKGNTGKYNNVKIQKDKKYRLRLVNPSLDAAIRVSLDGHPFTVIANDFVPVVPYNTNWIMIGIGQRYDVIFTANQTAGNYWFRAEVHSPCLSSNNGVGRSIFTYDGQTLADPTSQPLSGAPTTCVDPVPTPKIVKNVPKDTFRVQAEDLDFAFDNRTVTTNNQSIVLWTINGTSMIIDPAEPTLEYMSKGNKNYPKNYNLINVPDSAKWTYWVIQQKNGARGLPHPIHLHGHDMYILGVGGPGNFDVDRDLDKLNFNNPPRRDVHHMPADGWLVIAYPTDNPGAWLMHCHIAFHVAMGLSVQFVERQSEIKLPAKNSEWFNTCNNFENYIRNKPIYPQDDSGLKRRWPPIEYPTSPALF</sequence>
<reference evidence="14 15" key="1">
    <citation type="submission" date="2021-02" db="EMBL/GenBank/DDBJ databases">
        <title>Genome assembly of Pseudopithomyces chartarum.</title>
        <authorList>
            <person name="Jauregui R."/>
            <person name="Singh J."/>
            <person name="Voisey C."/>
        </authorList>
    </citation>
    <scope>NUCLEOTIDE SEQUENCE [LARGE SCALE GENOMIC DNA]</scope>
    <source>
        <strain evidence="14 15">AGR01</strain>
    </source>
</reference>
<dbReference type="SUPFAM" id="SSF49503">
    <property type="entry name" value="Cupredoxins"/>
    <property type="match status" value="3"/>
</dbReference>
<dbReference type="FunFam" id="2.60.40.420:FF:000021">
    <property type="entry name" value="Extracellular dihydrogeodin oxidase/laccase"/>
    <property type="match status" value="1"/>
</dbReference>
<dbReference type="InterPro" id="IPR033138">
    <property type="entry name" value="Cu_oxidase_CS"/>
</dbReference>
<dbReference type="InterPro" id="IPR045087">
    <property type="entry name" value="Cu-oxidase_fam"/>
</dbReference>
<dbReference type="EC" id="1.10.3.2" evidence="4"/>
<comment type="similarity">
    <text evidence="3">Belongs to the multicopper oxidase family.</text>
</comment>
<keyword evidence="7" id="KW-0186">Copper</keyword>
<evidence type="ECO:0000313" key="14">
    <source>
        <dbReference type="EMBL" id="KAK3208143.1"/>
    </source>
</evidence>
<evidence type="ECO:0000313" key="15">
    <source>
        <dbReference type="Proteomes" id="UP001280581"/>
    </source>
</evidence>
<dbReference type="CDD" id="cd13880">
    <property type="entry name" value="CuRO_2_MaLCC_like"/>
    <property type="match status" value="1"/>
</dbReference>
<dbReference type="InterPro" id="IPR011706">
    <property type="entry name" value="Cu-oxidase_C"/>
</dbReference>
<feature type="signal peptide" evidence="10">
    <location>
        <begin position="1"/>
        <end position="19"/>
    </location>
</feature>
<dbReference type="PROSITE" id="PS00080">
    <property type="entry name" value="MULTICOPPER_OXIDASE2"/>
    <property type="match status" value="1"/>
</dbReference>
<feature type="domain" description="Plastocyanin-like" evidence="13">
    <location>
        <begin position="76"/>
        <end position="191"/>
    </location>
</feature>
<evidence type="ECO:0000256" key="7">
    <source>
        <dbReference type="ARBA" id="ARBA00023008"/>
    </source>
</evidence>
<dbReference type="GO" id="GO:0046274">
    <property type="term" value="P:lignin catabolic process"/>
    <property type="evidence" value="ECO:0007669"/>
    <property type="project" value="UniProtKB-KW"/>
</dbReference>
<keyword evidence="6" id="KW-0560">Oxidoreductase</keyword>
<organism evidence="14 15">
    <name type="scientific">Pseudopithomyces chartarum</name>
    <dbReference type="NCBI Taxonomy" id="1892770"/>
    <lineage>
        <taxon>Eukaryota</taxon>
        <taxon>Fungi</taxon>
        <taxon>Dikarya</taxon>
        <taxon>Ascomycota</taxon>
        <taxon>Pezizomycotina</taxon>
        <taxon>Dothideomycetes</taxon>
        <taxon>Pleosporomycetidae</taxon>
        <taxon>Pleosporales</taxon>
        <taxon>Massarineae</taxon>
        <taxon>Didymosphaeriaceae</taxon>
        <taxon>Pseudopithomyces</taxon>
    </lineage>
</organism>
<dbReference type="FunFam" id="2.60.40.420:FF:000045">
    <property type="entry name" value="Laccase 2"/>
    <property type="match status" value="1"/>
</dbReference>
<dbReference type="Gene3D" id="2.60.40.420">
    <property type="entry name" value="Cupredoxins - blue copper proteins"/>
    <property type="match status" value="3"/>
</dbReference>
<keyword evidence="10" id="KW-0732">Signal</keyword>
<keyword evidence="15" id="KW-1185">Reference proteome</keyword>
<dbReference type="Pfam" id="PF00394">
    <property type="entry name" value="Cu-oxidase"/>
    <property type="match status" value="1"/>
</dbReference>
<evidence type="ECO:0000259" key="11">
    <source>
        <dbReference type="Pfam" id="PF00394"/>
    </source>
</evidence>
<evidence type="ECO:0000259" key="13">
    <source>
        <dbReference type="Pfam" id="PF07732"/>
    </source>
</evidence>
<evidence type="ECO:0000256" key="9">
    <source>
        <dbReference type="ARBA" id="ARBA00023185"/>
    </source>
</evidence>
<dbReference type="PROSITE" id="PS00079">
    <property type="entry name" value="MULTICOPPER_OXIDASE1"/>
    <property type="match status" value="1"/>
</dbReference>
<evidence type="ECO:0000256" key="4">
    <source>
        <dbReference type="ARBA" id="ARBA00012297"/>
    </source>
</evidence>
<proteinExistence type="inferred from homology"/>
<dbReference type="EMBL" id="WVTA01000008">
    <property type="protein sequence ID" value="KAK3208143.1"/>
    <property type="molecule type" value="Genomic_DNA"/>
</dbReference>
<dbReference type="Proteomes" id="UP001280581">
    <property type="component" value="Unassembled WGS sequence"/>
</dbReference>
<dbReference type="InterPro" id="IPR001117">
    <property type="entry name" value="Cu-oxidase_2nd"/>
</dbReference>
<dbReference type="CDD" id="cd13901">
    <property type="entry name" value="CuRO_3_MaLCC_like"/>
    <property type="match status" value="1"/>
</dbReference>